<dbReference type="InterPro" id="IPR029033">
    <property type="entry name" value="His_PPase_superfam"/>
</dbReference>
<dbReference type="Proteomes" id="UP000093501">
    <property type="component" value="Unassembled WGS sequence"/>
</dbReference>
<comment type="caution">
    <text evidence="3">The sequence shown here is derived from an EMBL/GenBank/DDBJ whole genome shotgun (WGS) entry which is preliminary data.</text>
</comment>
<dbReference type="RefSeq" id="WP_068752198.1">
    <property type="nucleotide sequence ID" value="NZ_LR214441.1"/>
</dbReference>
<dbReference type="PANTHER" id="PTHR48100:SF1">
    <property type="entry name" value="HISTIDINE PHOSPHATASE FAMILY PROTEIN-RELATED"/>
    <property type="match status" value="1"/>
</dbReference>
<dbReference type="GO" id="GO:0016791">
    <property type="term" value="F:phosphatase activity"/>
    <property type="evidence" value="ECO:0007669"/>
    <property type="project" value="TreeGrafter"/>
</dbReference>
<organism evidence="3 4">
    <name type="scientific">Tessaracoccus lapidicaptus</name>
    <dbReference type="NCBI Taxonomy" id="1427523"/>
    <lineage>
        <taxon>Bacteria</taxon>
        <taxon>Bacillati</taxon>
        <taxon>Actinomycetota</taxon>
        <taxon>Actinomycetes</taxon>
        <taxon>Propionibacteriales</taxon>
        <taxon>Propionibacteriaceae</taxon>
        <taxon>Tessaracoccus</taxon>
    </lineage>
</organism>
<dbReference type="InterPro" id="IPR001345">
    <property type="entry name" value="PG/BPGM_mutase_AS"/>
</dbReference>
<evidence type="ECO:0000313" key="4">
    <source>
        <dbReference type="Proteomes" id="UP000093501"/>
    </source>
</evidence>
<evidence type="ECO:0000256" key="2">
    <source>
        <dbReference type="ARBA" id="ARBA00023235"/>
    </source>
</evidence>
<evidence type="ECO:0000313" key="3">
    <source>
        <dbReference type="EMBL" id="OCL33092.1"/>
    </source>
</evidence>
<dbReference type="CDD" id="cd07067">
    <property type="entry name" value="HP_PGM_like"/>
    <property type="match status" value="1"/>
</dbReference>
<accession>A0A1C0AKE7</accession>
<dbReference type="SUPFAM" id="SSF53254">
    <property type="entry name" value="Phosphoglycerate mutase-like"/>
    <property type="match status" value="1"/>
</dbReference>
<name>A0A1C0AKE7_9ACTN</name>
<dbReference type="PANTHER" id="PTHR48100">
    <property type="entry name" value="BROAD-SPECIFICITY PHOSPHATASE YOR283W-RELATED"/>
    <property type="match status" value="1"/>
</dbReference>
<dbReference type="PROSITE" id="PS00175">
    <property type="entry name" value="PG_MUTASE"/>
    <property type="match status" value="1"/>
</dbReference>
<dbReference type="InterPro" id="IPR013078">
    <property type="entry name" value="His_Pase_superF_clade-1"/>
</dbReference>
<sequence length="205" mass="22133">MKLEHATRLLLLRHGQTDWNAAQRFQGQADVPLNGAGRRQAEAAGAALAATEVDAVYASPLSRALDTARIVRPGIEVRTDPRLMEIDVGSWSGLTWDEVKASMPDYESMYANGVDFRRSPEGETLADVVARGVPAVLDIVATHPDRTVLVVSHGLLLNRVIHALLGLEGRVLGGLGNAHFSELGFAHGAWRLLAHNVGIFHGPDR</sequence>
<dbReference type="GO" id="GO:0005737">
    <property type="term" value="C:cytoplasm"/>
    <property type="evidence" value="ECO:0007669"/>
    <property type="project" value="TreeGrafter"/>
</dbReference>
<proteinExistence type="predicted"/>
<dbReference type="Gene3D" id="3.40.50.1240">
    <property type="entry name" value="Phosphoglycerate mutase-like"/>
    <property type="match status" value="1"/>
</dbReference>
<keyword evidence="1" id="KW-0324">Glycolysis</keyword>
<protein>
    <submittedName>
        <fullName evidence="3">Uncharacterized protein</fullName>
    </submittedName>
</protein>
<dbReference type="SMART" id="SM00855">
    <property type="entry name" value="PGAM"/>
    <property type="match status" value="1"/>
</dbReference>
<dbReference type="InterPro" id="IPR050275">
    <property type="entry name" value="PGM_Phosphatase"/>
</dbReference>
<reference evidence="4" key="1">
    <citation type="submission" date="2016-07" db="EMBL/GenBank/DDBJ databases">
        <authorList>
            <person name="Florea S."/>
            <person name="Webb J.S."/>
            <person name="Jaromczyk J."/>
            <person name="Schardl C.L."/>
        </authorList>
    </citation>
    <scope>NUCLEOTIDE SEQUENCE [LARGE SCALE GENOMIC DNA]</scope>
    <source>
        <strain evidence="4">IPBSL-7</strain>
    </source>
</reference>
<dbReference type="EMBL" id="MBQD01000023">
    <property type="protein sequence ID" value="OCL33092.1"/>
    <property type="molecule type" value="Genomic_DNA"/>
</dbReference>
<dbReference type="AlphaFoldDB" id="A0A1C0AKE7"/>
<dbReference type="Pfam" id="PF00300">
    <property type="entry name" value="His_Phos_1"/>
    <property type="match status" value="1"/>
</dbReference>
<evidence type="ECO:0000256" key="1">
    <source>
        <dbReference type="ARBA" id="ARBA00023152"/>
    </source>
</evidence>
<gene>
    <name evidence="3" type="ORF">BCR15_07410</name>
</gene>
<keyword evidence="4" id="KW-1185">Reference proteome</keyword>
<keyword evidence="2" id="KW-0413">Isomerase</keyword>